<keyword evidence="3" id="KW-1185">Reference proteome</keyword>
<proteinExistence type="predicted"/>
<accession>A0A2Z6ZXS4</accession>
<protein>
    <submittedName>
        <fullName evidence="2">Uncharacterized protein</fullName>
    </submittedName>
</protein>
<dbReference type="EMBL" id="KV204292">
    <property type="protein sequence ID" value="KZT75698.1"/>
    <property type="molecule type" value="Genomic_DNA"/>
</dbReference>
<gene>
    <name evidence="2" type="ORF">F511_47279</name>
</gene>
<dbReference type="AlphaFoldDB" id="A0A2Z6ZXS4"/>
<reference evidence="2 3" key="1">
    <citation type="journal article" date="2015" name="Proc. Natl. Acad. Sci. U.S.A.">
        <title>The resurrection genome of Boea hygrometrica: A blueprint for survival of dehydration.</title>
        <authorList>
            <person name="Xiao L."/>
            <person name="Yang G."/>
            <person name="Zhang L."/>
            <person name="Yang X."/>
            <person name="Zhao S."/>
            <person name="Ji Z."/>
            <person name="Zhou Q."/>
            <person name="Hu M."/>
            <person name="Wang Y."/>
            <person name="Chen M."/>
            <person name="Xu Y."/>
            <person name="Jin H."/>
            <person name="Xiao X."/>
            <person name="Hu G."/>
            <person name="Bao F."/>
            <person name="Hu Y."/>
            <person name="Wan P."/>
            <person name="Li L."/>
            <person name="Deng X."/>
            <person name="Kuang T."/>
            <person name="Xiang C."/>
            <person name="Zhu J.K."/>
            <person name="Oliver M.J."/>
            <person name="He Y."/>
        </authorList>
    </citation>
    <scope>NUCLEOTIDE SEQUENCE [LARGE SCALE GENOMIC DNA]</scope>
    <source>
        <strain evidence="3">cv. XS01</strain>
    </source>
</reference>
<evidence type="ECO:0000256" key="1">
    <source>
        <dbReference type="SAM" id="MobiDB-lite"/>
    </source>
</evidence>
<name>A0A2Z6ZXS4_9LAMI</name>
<feature type="region of interest" description="Disordered" evidence="1">
    <location>
        <begin position="97"/>
        <end position="119"/>
    </location>
</feature>
<sequence length="119" mass="12762">MVARPSRTLGDASHAWTSAAVRLVACTGRSKSSTSRESSRYAAQLRWPAVATLVEDLRTTLPPGCADGGAVALRTMALDAQWLRAHCCAAAREFRGDAAGRRRSGDAPASFRRCRDGWS</sequence>
<dbReference type="Proteomes" id="UP000250235">
    <property type="component" value="Unassembled WGS sequence"/>
</dbReference>
<evidence type="ECO:0000313" key="2">
    <source>
        <dbReference type="EMBL" id="KZT75698.1"/>
    </source>
</evidence>
<organism evidence="2 3">
    <name type="scientific">Dorcoceras hygrometricum</name>
    <dbReference type="NCBI Taxonomy" id="472368"/>
    <lineage>
        <taxon>Eukaryota</taxon>
        <taxon>Viridiplantae</taxon>
        <taxon>Streptophyta</taxon>
        <taxon>Embryophyta</taxon>
        <taxon>Tracheophyta</taxon>
        <taxon>Spermatophyta</taxon>
        <taxon>Magnoliopsida</taxon>
        <taxon>eudicotyledons</taxon>
        <taxon>Gunneridae</taxon>
        <taxon>Pentapetalae</taxon>
        <taxon>asterids</taxon>
        <taxon>lamiids</taxon>
        <taxon>Lamiales</taxon>
        <taxon>Gesneriaceae</taxon>
        <taxon>Didymocarpoideae</taxon>
        <taxon>Trichosporeae</taxon>
        <taxon>Loxocarpinae</taxon>
        <taxon>Dorcoceras</taxon>
    </lineage>
</organism>
<evidence type="ECO:0000313" key="3">
    <source>
        <dbReference type="Proteomes" id="UP000250235"/>
    </source>
</evidence>